<comment type="cofactor">
    <cofactor evidence="1">
        <name>Mg(2+)</name>
        <dbReference type="ChEBI" id="CHEBI:18420"/>
    </cofactor>
</comment>
<evidence type="ECO:0000259" key="4">
    <source>
        <dbReference type="SMART" id="SM00990"/>
    </source>
</evidence>
<accession>A0A4Q7NCG6</accession>
<protein>
    <submittedName>
        <fullName evidence="5">VRR-NUC domain-containing protein</fullName>
    </submittedName>
</protein>
<dbReference type="GO" id="GO:0004518">
    <property type="term" value="F:nuclease activity"/>
    <property type="evidence" value="ECO:0007669"/>
    <property type="project" value="UniProtKB-KW"/>
</dbReference>
<dbReference type="InterPro" id="IPR014883">
    <property type="entry name" value="VRR_NUC"/>
</dbReference>
<dbReference type="Pfam" id="PF08774">
    <property type="entry name" value="VRR_NUC"/>
    <property type="match status" value="1"/>
</dbReference>
<dbReference type="Gene3D" id="3.40.1350.10">
    <property type="match status" value="1"/>
</dbReference>
<gene>
    <name evidence="5" type="ORF">EV675_3251</name>
</gene>
<proteinExistence type="predicted"/>
<dbReference type="OrthoDB" id="9793683at2"/>
<dbReference type="GO" id="GO:0016788">
    <property type="term" value="F:hydrolase activity, acting on ester bonds"/>
    <property type="evidence" value="ECO:0007669"/>
    <property type="project" value="InterPro"/>
</dbReference>
<feature type="domain" description="VRR-NUC" evidence="4">
    <location>
        <begin position="19"/>
        <end position="122"/>
    </location>
</feature>
<evidence type="ECO:0000313" key="6">
    <source>
        <dbReference type="Proteomes" id="UP000292445"/>
    </source>
</evidence>
<organism evidence="5 6">
    <name type="scientific">Pigmentiphaga kullae</name>
    <dbReference type="NCBI Taxonomy" id="151784"/>
    <lineage>
        <taxon>Bacteria</taxon>
        <taxon>Pseudomonadati</taxon>
        <taxon>Pseudomonadota</taxon>
        <taxon>Betaproteobacteria</taxon>
        <taxon>Burkholderiales</taxon>
        <taxon>Alcaligenaceae</taxon>
        <taxon>Pigmentiphaga</taxon>
    </lineage>
</organism>
<name>A0A4Q7NCG6_9BURK</name>
<comment type="caution">
    <text evidence="5">The sequence shown here is derived from an EMBL/GenBank/DDBJ whole genome shotgun (WGS) entry which is preliminary data.</text>
</comment>
<evidence type="ECO:0000313" key="5">
    <source>
        <dbReference type="EMBL" id="RZS80639.1"/>
    </source>
</evidence>
<keyword evidence="3" id="KW-0378">Hydrolase</keyword>
<reference evidence="5 6" key="1">
    <citation type="submission" date="2019-02" db="EMBL/GenBank/DDBJ databases">
        <title>Genomic Encyclopedia of Type Strains, Phase IV (KMG-IV): sequencing the most valuable type-strain genomes for metagenomic binning, comparative biology and taxonomic classification.</title>
        <authorList>
            <person name="Goeker M."/>
        </authorList>
    </citation>
    <scope>NUCLEOTIDE SEQUENCE [LARGE SCALE GENOMIC DNA]</scope>
    <source>
        <strain evidence="5 6">K24</strain>
    </source>
</reference>
<evidence type="ECO:0000256" key="1">
    <source>
        <dbReference type="ARBA" id="ARBA00001946"/>
    </source>
</evidence>
<sequence length="138" mass="15539">MKRVIPARRRTAAHAVYVVPEDAEQAHLIRWARLAQPTYPELARLFHIPNGGHRNKIVAAKLVGQGVRPGVPDLCLPVPRETFHGLWIEMKSMTGRTSPEQRDWLAFLAAQGYATAVCKGWDAARETIISYLEGRFIQ</sequence>
<dbReference type="AlphaFoldDB" id="A0A4Q7NCG6"/>
<dbReference type="Proteomes" id="UP000292445">
    <property type="component" value="Unassembled WGS sequence"/>
</dbReference>
<evidence type="ECO:0000256" key="2">
    <source>
        <dbReference type="ARBA" id="ARBA00022722"/>
    </source>
</evidence>
<dbReference type="EMBL" id="SGXC01000002">
    <property type="protein sequence ID" value="RZS80639.1"/>
    <property type="molecule type" value="Genomic_DNA"/>
</dbReference>
<dbReference type="InterPro" id="IPR011856">
    <property type="entry name" value="tRNA_endonuc-like_dom_sf"/>
</dbReference>
<dbReference type="SMART" id="SM00990">
    <property type="entry name" value="VRR_NUC"/>
    <property type="match status" value="1"/>
</dbReference>
<dbReference type="RefSeq" id="WP_130358279.1">
    <property type="nucleotide sequence ID" value="NZ_SGXC01000002.1"/>
</dbReference>
<dbReference type="GO" id="GO:0003676">
    <property type="term" value="F:nucleic acid binding"/>
    <property type="evidence" value="ECO:0007669"/>
    <property type="project" value="InterPro"/>
</dbReference>
<keyword evidence="2" id="KW-0540">Nuclease</keyword>
<evidence type="ECO:0000256" key="3">
    <source>
        <dbReference type="ARBA" id="ARBA00022801"/>
    </source>
</evidence>
<keyword evidence="6" id="KW-1185">Reference proteome</keyword>